<dbReference type="Pfam" id="PF12833">
    <property type="entry name" value="HTH_18"/>
    <property type="match status" value="1"/>
</dbReference>
<keyword evidence="3" id="KW-0804">Transcription</keyword>
<sequence length="299" mass="33365">MRKRPDVRAWSPSVGGITEVLHARFTDHIYPMHLHDTWALLIVDDGAVRYDLDGREHDAFRPVVTLLPPHVPHNGAPMTPHGFRKRVLYLDSSHLDDRLVGPAVARPRLVDPLLWRRIDQLHDLLTESGDDLAAESHLALVTERLRAHLDRREAPPPGAPPDPRIAHRLRDLLEERVVEGVSLREASLALHVNATYLVRAFSREYGIGPHQYVISRRVDLARRLLRDGLPAGQAAAAVGFYDQSHLNRHFKRILGFSPGRYGPGSRPPTRPRRGPAPVPPPAGRGGRTVPPPPAARRPA</sequence>
<evidence type="ECO:0000313" key="7">
    <source>
        <dbReference type="Proteomes" id="UP000198253"/>
    </source>
</evidence>
<protein>
    <submittedName>
        <fullName evidence="6">AraC-type DNA-binding protein</fullName>
    </submittedName>
</protein>
<evidence type="ECO:0000256" key="1">
    <source>
        <dbReference type="ARBA" id="ARBA00023015"/>
    </source>
</evidence>
<dbReference type="InParanoid" id="A0A1C4ZRE2"/>
<dbReference type="PANTHER" id="PTHR46796:SF2">
    <property type="entry name" value="TRANSCRIPTIONAL REGULATORY PROTEIN"/>
    <property type="match status" value="1"/>
</dbReference>
<dbReference type="SMART" id="SM00342">
    <property type="entry name" value="HTH_ARAC"/>
    <property type="match status" value="1"/>
</dbReference>
<dbReference type="Pfam" id="PF02311">
    <property type="entry name" value="AraC_binding"/>
    <property type="match status" value="1"/>
</dbReference>
<gene>
    <name evidence="6" type="ORF">GA0070618_5670</name>
</gene>
<dbReference type="SUPFAM" id="SSF51215">
    <property type="entry name" value="Regulatory protein AraC"/>
    <property type="match status" value="1"/>
</dbReference>
<dbReference type="InterPro" id="IPR018060">
    <property type="entry name" value="HTH_AraC"/>
</dbReference>
<evidence type="ECO:0000256" key="2">
    <source>
        <dbReference type="ARBA" id="ARBA00023125"/>
    </source>
</evidence>
<dbReference type="SUPFAM" id="SSF46689">
    <property type="entry name" value="Homeodomain-like"/>
    <property type="match status" value="2"/>
</dbReference>
<dbReference type="AlphaFoldDB" id="A0A1C4ZRE2"/>
<organism evidence="6 7">
    <name type="scientific">Micromonospora echinospora</name>
    <name type="common">Micromonospora purpurea</name>
    <dbReference type="NCBI Taxonomy" id="1877"/>
    <lineage>
        <taxon>Bacteria</taxon>
        <taxon>Bacillati</taxon>
        <taxon>Actinomycetota</taxon>
        <taxon>Actinomycetes</taxon>
        <taxon>Micromonosporales</taxon>
        <taxon>Micromonosporaceae</taxon>
        <taxon>Micromonospora</taxon>
    </lineage>
</organism>
<name>A0A1C4ZRE2_MICEC</name>
<evidence type="ECO:0000256" key="3">
    <source>
        <dbReference type="ARBA" id="ARBA00023163"/>
    </source>
</evidence>
<dbReference type="Proteomes" id="UP000198253">
    <property type="component" value="Chromosome I"/>
</dbReference>
<accession>A0A1C4ZRE2</accession>
<keyword evidence="7" id="KW-1185">Reference proteome</keyword>
<keyword evidence="1" id="KW-0805">Transcription regulation</keyword>
<dbReference type="InterPro" id="IPR009057">
    <property type="entry name" value="Homeodomain-like_sf"/>
</dbReference>
<dbReference type="EMBL" id="LT607413">
    <property type="protein sequence ID" value="SCF35600.1"/>
    <property type="molecule type" value="Genomic_DNA"/>
</dbReference>
<dbReference type="RefSeq" id="WP_088984317.1">
    <property type="nucleotide sequence ID" value="NZ_LT607413.1"/>
</dbReference>
<dbReference type="OrthoDB" id="2060755at2"/>
<dbReference type="Gene3D" id="1.10.10.60">
    <property type="entry name" value="Homeodomain-like"/>
    <property type="match status" value="1"/>
</dbReference>
<feature type="region of interest" description="Disordered" evidence="4">
    <location>
        <begin position="257"/>
        <end position="299"/>
    </location>
</feature>
<dbReference type="PROSITE" id="PS01124">
    <property type="entry name" value="HTH_ARAC_FAMILY_2"/>
    <property type="match status" value="1"/>
</dbReference>
<evidence type="ECO:0000259" key="5">
    <source>
        <dbReference type="PROSITE" id="PS01124"/>
    </source>
</evidence>
<dbReference type="GO" id="GO:0043565">
    <property type="term" value="F:sequence-specific DNA binding"/>
    <property type="evidence" value="ECO:0007669"/>
    <property type="project" value="InterPro"/>
</dbReference>
<evidence type="ECO:0000313" key="6">
    <source>
        <dbReference type="EMBL" id="SCF35600.1"/>
    </source>
</evidence>
<proteinExistence type="predicted"/>
<dbReference type="PANTHER" id="PTHR46796">
    <property type="entry name" value="HTH-TYPE TRANSCRIPTIONAL ACTIVATOR RHAS-RELATED"/>
    <property type="match status" value="1"/>
</dbReference>
<dbReference type="InterPro" id="IPR037923">
    <property type="entry name" value="HTH-like"/>
</dbReference>
<keyword evidence="2 6" id="KW-0238">DNA-binding</keyword>
<dbReference type="GO" id="GO:0003700">
    <property type="term" value="F:DNA-binding transcription factor activity"/>
    <property type="evidence" value="ECO:0007669"/>
    <property type="project" value="InterPro"/>
</dbReference>
<evidence type="ECO:0000256" key="4">
    <source>
        <dbReference type="SAM" id="MobiDB-lite"/>
    </source>
</evidence>
<feature type="domain" description="HTH araC/xylS-type" evidence="5">
    <location>
        <begin position="167"/>
        <end position="264"/>
    </location>
</feature>
<feature type="compositionally biased region" description="Pro residues" evidence="4">
    <location>
        <begin position="289"/>
        <end position="299"/>
    </location>
</feature>
<dbReference type="InterPro" id="IPR003313">
    <property type="entry name" value="AraC-bd"/>
</dbReference>
<reference evidence="7" key="1">
    <citation type="submission" date="2016-06" db="EMBL/GenBank/DDBJ databases">
        <authorList>
            <person name="Varghese N."/>
            <person name="Submissions Spin"/>
        </authorList>
    </citation>
    <scope>NUCLEOTIDE SEQUENCE [LARGE SCALE GENOMIC DNA]</scope>
    <source>
        <strain evidence="7">DSM 43816</strain>
    </source>
</reference>
<dbReference type="InterPro" id="IPR050204">
    <property type="entry name" value="AraC_XylS_family_regulators"/>
</dbReference>